<accession>V8NAE4</accession>
<proteinExistence type="predicted"/>
<feature type="coiled-coil region" evidence="1">
    <location>
        <begin position="141"/>
        <end position="444"/>
    </location>
</feature>
<comment type="caution">
    <text evidence="3">The sequence shown here is derived from an EMBL/GenBank/DDBJ whole genome shotgun (WGS) entry which is preliminary data.</text>
</comment>
<dbReference type="EMBL" id="AZIM01005727">
    <property type="protein sequence ID" value="ETE59249.1"/>
    <property type="molecule type" value="Genomic_DNA"/>
</dbReference>
<dbReference type="PANTHER" id="PTHR15715:SF26">
    <property type="entry name" value="COILED-COIL DOMAIN-CONTAINING PROTEIN 136"/>
    <property type="match status" value="1"/>
</dbReference>
<feature type="compositionally biased region" description="Basic and acidic residues" evidence="2">
    <location>
        <begin position="63"/>
        <end position="94"/>
    </location>
</feature>
<dbReference type="Proteomes" id="UP000018936">
    <property type="component" value="Unassembled WGS sequence"/>
</dbReference>
<protein>
    <submittedName>
        <fullName evidence="3">Sarcolemmal membrane-associated protein</fullName>
    </submittedName>
</protein>
<dbReference type="InterPro" id="IPR051176">
    <property type="entry name" value="Cent_Immune-Sig_Mod"/>
</dbReference>
<keyword evidence="1" id="KW-0175">Coiled coil</keyword>
<feature type="region of interest" description="Disordered" evidence="2">
    <location>
        <begin position="528"/>
        <end position="548"/>
    </location>
</feature>
<organism evidence="3 4">
    <name type="scientific">Ophiophagus hannah</name>
    <name type="common">King cobra</name>
    <name type="synonym">Naja hannah</name>
    <dbReference type="NCBI Taxonomy" id="8665"/>
    <lineage>
        <taxon>Eukaryota</taxon>
        <taxon>Metazoa</taxon>
        <taxon>Chordata</taxon>
        <taxon>Craniata</taxon>
        <taxon>Vertebrata</taxon>
        <taxon>Euteleostomi</taxon>
        <taxon>Lepidosauria</taxon>
        <taxon>Squamata</taxon>
        <taxon>Bifurcata</taxon>
        <taxon>Unidentata</taxon>
        <taxon>Episquamata</taxon>
        <taxon>Toxicofera</taxon>
        <taxon>Serpentes</taxon>
        <taxon>Colubroidea</taxon>
        <taxon>Elapidae</taxon>
        <taxon>Elapinae</taxon>
        <taxon>Ophiophagus</taxon>
    </lineage>
</organism>
<dbReference type="AlphaFoldDB" id="V8NAE4"/>
<evidence type="ECO:0000313" key="3">
    <source>
        <dbReference type="EMBL" id="ETE59249.1"/>
    </source>
</evidence>
<evidence type="ECO:0000256" key="2">
    <source>
        <dbReference type="SAM" id="MobiDB-lite"/>
    </source>
</evidence>
<feature type="compositionally biased region" description="Basic and acidic residues" evidence="2">
    <location>
        <begin position="537"/>
        <end position="548"/>
    </location>
</feature>
<name>V8NAE4_OPHHA</name>
<keyword evidence="4" id="KW-1185">Reference proteome</keyword>
<dbReference type="PANTHER" id="PTHR15715">
    <property type="entry name" value="CENTROSOMAL PROTEIN OF 170 KDA"/>
    <property type="match status" value="1"/>
</dbReference>
<feature type="coiled-coil region" evidence="1">
    <location>
        <begin position="5"/>
        <end position="39"/>
    </location>
</feature>
<dbReference type="GO" id="GO:0002080">
    <property type="term" value="C:acrosomal membrane"/>
    <property type="evidence" value="ECO:0007669"/>
    <property type="project" value="TreeGrafter"/>
</dbReference>
<evidence type="ECO:0000256" key="1">
    <source>
        <dbReference type="SAM" id="Coils"/>
    </source>
</evidence>
<dbReference type="GO" id="GO:0007338">
    <property type="term" value="P:single fertilization"/>
    <property type="evidence" value="ECO:0007669"/>
    <property type="project" value="TreeGrafter"/>
</dbReference>
<evidence type="ECO:0000313" key="4">
    <source>
        <dbReference type="Proteomes" id="UP000018936"/>
    </source>
</evidence>
<gene>
    <name evidence="3" type="primary">SLMAP</name>
    <name evidence="3" type="ORF">L345_15022</name>
</gene>
<dbReference type="GO" id="GO:0001675">
    <property type="term" value="P:acrosome assembly"/>
    <property type="evidence" value="ECO:0007669"/>
    <property type="project" value="TreeGrafter"/>
</dbReference>
<dbReference type="OrthoDB" id="687730at2759"/>
<reference evidence="3 4" key="1">
    <citation type="journal article" date="2013" name="Proc. Natl. Acad. Sci. U.S.A.">
        <title>The king cobra genome reveals dynamic gene evolution and adaptation in the snake venom system.</title>
        <authorList>
            <person name="Vonk F.J."/>
            <person name="Casewell N.R."/>
            <person name="Henkel C.V."/>
            <person name="Heimberg A.M."/>
            <person name="Jansen H.J."/>
            <person name="McCleary R.J."/>
            <person name="Kerkkamp H.M."/>
            <person name="Vos R.A."/>
            <person name="Guerreiro I."/>
            <person name="Calvete J.J."/>
            <person name="Wuster W."/>
            <person name="Woods A.E."/>
            <person name="Logan J.M."/>
            <person name="Harrison R.A."/>
            <person name="Castoe T.A."/>
            <person name="de Koning A.P."/>
            <person name="Pollock D.D."/>
            <person name="Yandell M."/>
            <person name="Calderon D."/>
            <person name="Renjifo C."/>
            <person name="Currier R.B."/>
            <person name="Salgado D."/>
            <person name="Pla D."/>
            <person name="Sanz L."/>
            <person name="Hyder A.S."/>
            <person name="Ribeiro J.M."/>
            <person name="Arntzen J.W."/>
            <person name="van den Thillart G.E."/>
            <person name="Boetzer M."/>
            <person name="Pirovano W."/>
            <person name="Dirks R.P."/>
            <person name="Spaink H.P."/>
            <person name="Duboule D."/>
            <person name="McGlinn E."/>
            <person name="Kini R.M."/>
            <person name="Richardson M.K."/>
        </authorList>
    </citation>
    <scope>NUCLEOTIDE SEQUENCE</scope>
    <source>
        <tissue evidence="3">Blood</tissue>
    </source>
</reference>
<feature type="region of interest" description="Disordered" evidence="2">
    <location>
        <begin position="62"/>
        <end position="116"/>
    </location>
</feature>
<sequence length="548" mass="62950">MEEREQELQAKIEALQADNDFTNERLTALQVRLEHLQEKALKEHNSLGIQVDDFVPKINGSTEKADKLMDEGHLSRTDETKILKENQAKAKEAELSDTLSPSKEKSSDDTTDAQMDDHELNEPIAKVALLKADELQGAQSETETKQEIQQLHHELIEAQELARTSKQKCFELQALLEEERKAYRLQVEESTKQIQVLQAQLHRLQKDIERLHEEKENVISSTRNELLSAQNEILLLQDVAEKAASERDTDVTVLQEELQKVRAEVEQWRKEASKYEKEIVSLQASFQLRCQQYENQQREEATHLQGELEKLRKKWAVLESECLSLKKENSLLACELQQQEKELHNSQQQSLALNSDLSVLEVSRKELENKMGSLKEEHQRDATTLKTLLNEAENQAKDAQNEYEKTQTMLSELRLKFEITEQEKQSVTDELKQCRENLKLLQEKGNNHKMILISLPFPLAFHISTRPSRIHRPYPGFPVLVLQPIVVEKEPMALDACDGSFGSCDSHGAVPRPHQSFSMRTVVESLPHPPSRSWHHSHIEGIRESSSS</sequence>